<dbReference type="RefSeq" id="WP_311425187.1">
    <property type="nucleotide sequence ID" value="NZ_JAVREH010000065.1"/>
</dbReference>
<keyword evidence="3" id="KW-1185">Reference proteome</keyword>
<organism evidence="2 3">
    <name type="scientific">Jatrophihabitans lederbergiae</name>
    <dbReference type="NCBI Taxonomy" id="3075547"/>
    <lineage>
        <taxon>Bacteria</taxon>
        <taxon>Bacillati</taxon>
        <taxon>Actinomycetota</taxon>
        <taxon>Actinomycetes</taxon>
        <taxon>Jatrophihabitantales</taxon>
        <taxon>Jatrophihabitantaceae</taxon>
        <taxon>Jatrophihabitans</taxon>
    </lineage>
</organism>
<comment type="caution">
    <text evidence="2">The sequence shown here is derived from an EMBL/GenBank/DDBJ whole genome shotgun (WGS) entry which is preliminary data.</text>
</comment>
<gene>
    <name evidence="2" type="ORF">RM423_21935</name>
</gene>
<evidence type="ECO:0000259" key="1">
    <source>
        <dbReference type="Pfam" id="PF07811"/>
    </source>
</evidence>
<sequence>MEFTMISVLLVFLLFAVLQVAALFYVRSVVASAAADGARYGANADVDPAAGGARASTLIGRGLGTGMARRLPCEGGQVIDEASGLVTAEVRCQGRIRSVFVPIGALVDIKVSGQSLKDAP</sequence>
<reference evidence="3" key="1">
    <citation type="submission" date="2023-07" db="EMBL/GenBank/DDBJ databases">
        <title>30 novel species of actinomycetes from the DSMZ collection.</title>
        <authorList>
            <person name="Nouioui I."/>
        </authorList>
    </citation>
    <scope>NUCLEOTIDE SEQUENCE [LARGE SCALE GENOMIC DNA]</scope>
    <source>
        <strain evidence="3">DSM 44399</strain>
    </source>
</reference>
<name>A0ABU2JH66_9ACTN</name>
<accession>A0ABU2JH66</accession>
<dbReference type="InterPro" id="IPR012495">
    <property type="entry name" value="TadE-like_dom"/>
</dbReference>
<feature type="domain" description="TadE-like" evidence="1">
    <location>
        <begin position="2"/>
        <end position="39"/>
    </location>
</feature>
<proteinExistence type="predicted"/>
<evidence type="ECO:0000313" key="2">
    <source>
        <dbReference type="EMBL" id="MDT0264039.1"/>
    </source>
</evidence>
<evidence type="ECO:0000313" key="3">
    <source>
        <dbReference type="Proteomes" id="UP001183176"/>
    </source>
</evidence>
<dbReference type="Pfam" id="PF07811">
    <property type="entry name" value="TadE"/>
    <property type="match status" value="1"/>
</dbReference>
<dbReference type="EMBL" id="JAVREH010000065">
    <property type="protein sequence ID" value="MDT0264039.1"/>
    <property type="molecule type" value="Genomic_DNA"/>
</dbReference>
<protein>
    <submittedName>
        <fullName evidence="2">TadE/TadG family type IV pilus assembly protein</fullName>
    </submittedName>
</protein>
<dbReference type="Proteomes" id="UP001183176">
    <property type="component" value="Unassembled WGS sequence"/>
</dbReference>